<evidence type="ECO:0000256" key="7">
    <source>
        <dbReference type="RuleBase" id="RU371123"/>
    </source>
</evidence>
<feature type="domain" description="ERV/ALR sulfhydryl oxidase" evidence="8">
    <location>
        <begin position="1"/>
        <end position="101"/>
    </location>
</feature>
<evidence type="ECO:0000313" key="9">
    <source>
        <dbReference type="EMBL" id="QFG73970.1"/>
    </source>
</evidence>
<accession>A0A5J6VJ79</accession>
<dbReference type="PROSITE" id="PS51324">
    <property type="entry name" value="ERV_ALR"/>
    <property type="match status" value="1"/>
</dbReference>
<evidence type="ECO:0000256" key="6">
    <source>
        <dbReference type="ARBA" id="ARBA00048864"/>
    </source>
</evidence>
<protein>
    <recommendedName>
        <fullName evidence="7">Sulfhydryl oxidase</fullName>
        <ecNumber evidence="7">1.8.3.2</ecNumber>
    </recommendedName>
</protein>
<evidence type="ECO:0000256" key="5">
    <source>
        <dbReference type="ARBA" id="ARBA00023157"/>
    </source>
</evidence>
<dbReference type="InterPro" id="IPR017905">
    <property type="entry name" value="ERV/ALR_sulphydryl_oxidase"/>
</dbReference>
<comment type="cofactor">
    <cofactor evidence="1 7">
        <name>FAD</name>
        <dbReference type="ChEBI" id="CHEBI:57692"/>
    </cofactor>
</comment>
<name>A0A5J6VJ79_9VIRU</name>
<sequence length="161" mass="19904">MQTEEWGPGLWHSLHCITFNSPNYINKNKRKTYKEWLILTRKTLPCYYCRCSFKIFMYFLPIDEFIDTREGFIYWMFSIHNMVNRKLRHPIFELTQVLHIYMNIASQCTKNRTNIKNIEQIINQNYFQRMQAYEQKLLYVLNEFNWDFDHLYYSIFGNDEC</sequence>
<dbReference type="Gene3D" id="1.20.120.310">
    <property type="entry name" value="ERV/ALR sulfhydryl oxidase domain"/>
    <property type="match status" value="1"/>
</dbReference>
<keyword evidence="4 7" id="KW-0560">Oxidoreductase</keyword>
<dbReference type="EMBL" id="MN448274">
    <property type="protein sequence ID" value="QFG73970.1"/>
    <property type="molecule type" value="Genomic_DNA"/>
</dbReference>
<evidence type="ECO:0000256" key="3">
    <source>
        <dbReference type="ARBA" id="ARBA00022827"/>
    </source>
</evidence>
<dbReference type="GO" id="GO:0016972">
    <property type="term" value="F:thiol oxidase activity"/>
    <property type="evidence" value="ECO:0007669"/>
    <property type="project" value="UniProtKB-EC"/>
</dbReference>
<reference evidence="9" key="1">
    <citation type="journal article" date="2019" name="Philos. Trans. R. Soc. Lond., B, Biol. Sci.">
        <title>Targeted metagenomic recovery of four divergent viruses reveals shared and distinctive characteristics of giant viruses of marine eukaryotes.</title>
        <authorList>
            <person name="Needham D.M."/>
            <person name="Poirier C."/>
            <person name="Hehenberger E."/>
            <person name="Jimenez V."/>
            <person name="Swalwell J.E."/>
            <person name="Santoro A.E."/>
            <person name="Worden A.Z."/>
        </authorList>
    </citation>
    <scope>NUCLEOTIDE SEQUENCE</scope>
    <source>
        <strain evidence="9">OPacV-662</strain>
    </source>
</reference>
<evidence type="ECO:0000259" key="8">
    <source>
        <dbReference type="PROSITE" id="PS51324"/>
    </source>
</evidence>
<dbReference type="Pfam" id="PF04777">
    <property type="entry name" value="Evr1_Alr"/>
    <property type="match status" value="1"/>
</dbReference>
<proteinExistence type="predicted"/>
<evidence type="ECO:0000256" key="2">
    <source>
        <dbReference type="ARBA" id="ARBA00022630"/>
    </source>
</evidence>
<comment type="catalytic activity">
    <reaction evidence="6 7">
        <text>2 R'C(R)SH + O2 = R'C(R)S-S(R)CR' + H2O2</text>
        <dbReference type="Rhea" id="RHEA:17357"/>
        <dbReference type="ChEBI" id="CHEBI:15379"/>
        <dbReference type="ChEBI" id="CHEBI:16240"/>
        <dbReference type="ChEBI" id="CHEBI:16520"/>
        <dbReference type="ChEBI" id="CHEBI:17412"/>
        <dbReference type="EC" id="1.8.3.2"/>
    </reaction>
</comment>
<dbReference type="EC" id="1.8.3.2" evidence="7"/>
<dbReference type="SUPFAM" id="SSF69000">
    <property type="entry name" value="FAD-dependent thiol oxidase"/>
    <property type="match status" value="1"/>
</dbReference>
<evidence type="ECO:0000256" key="4">
    <source>
        <dbReference type="ARBA" id="ARBA00023002"/>
    </source>
</evidence>
<dbReference type="InterPro" id="IPR036774">
    <property type="entry name" value="ERV/ALR_sulphydryl_oxid_sf"/>
</dbReference>
<evidence type="ECO:0000256" key="1">
    <source>
        <dbReference type="ARBA" id="ARBA00001974"/>
    </source>
</evidence>
<keyword evidence="3 7" id="KW-0274">FAD</keyword>
<keyword evidence="5" id="KW-1015">Disulfide bond</keyword>
<organism evidence="9">
    <name type="scientific">Megaviridae environmental sample</name>
    <dbReference type="NCBI Taxonomy" id="1737588"/>
    <lineage>
        <taxon>Viruses</taxon>
        <taxon>Varidnaviria</taxon>
        <taxon>Bamfordvirae</taxon>
        <taxon>Nucleocytoviricota</taxon>
        <taxon>Megaviricetes</taxon>
        <taxon>Imitervirales</taxon>
        <taxon>Mimiviridae</taxon>
        <taxon>environmental samples</taxon>
    </lineage>
</organism>
<keyword evidence="2 7" id="KW-0285">Flavoprotein</keyword>